<evidence type="ECO:0000256" key="1">
    <source>
        <dbReference type="SAM" id="MobiDB-lite"/>
    </source>
</evidence>
<keyword evidence="2" id="KW-1133">Transmembrane helix</keyword>
<organism evidence="4 5">
    <name type="scientific">Lentzea aerocolonigenes</name>
    <name type="common">Lechevalieria aerocolonigenes</name>
    <name type="synonym">Saccharothrix aerocolonigenes</name>
    <dbReference type="NCBI Taxonomy" id="68170"/>
    <lineage>
        <taxon>Bacteria</taxon>
        <taxon>Bacillati</taxon>
        <taxon>Actinomycetota</taxon>
        <taxon>Actinomycetes</taxon>
        <taxon>Pseudonocardiales</taxon>
        <taxon>Pseudonocardiaceae</taxon>
        <taxon>Lentzea</taxon>
    </lineage>
</organism>
<dbReference type="InterPro" id="IPR052901">
    <property type="entry name" value="Bact_TGase-like"/>
</dbReference>
<evidence type="ECO:0000313" key="5">
    <source>
        <dbReference type="Proteomes" id="UP000033393"/>
    </source>
</evidence>
<dbReference type="SMART" id="SM00460">
    <property type="entry name" value="TGc"/>
    <property type="match status" value="1"/>
</dbReference>
<dbReference type="PANTHER" id="PTHR42736">
    <property type="entry name" value="PROTEIN-GLUTAMINE GAMMA-GLUTAMYLTRANSFERASE"/>
    <property type="match status" value="1"/>
</dbReference>
<dbReference type="RefSeq" id="WP_045314485.1">
    <property type="nucleotide sequence ID" value="NZ_JYJG01000223.1"/>
</dbReference>
<dbReference type="InterPro" id="IPR002931">
    <property type="entry name" value="Transglutaminase-like"/>
</dbReference>
<feature type="transmembrane region" description="Helical" evidence="2">
    <location>
        <begin position="585"/>
        <end position="605"/>
    </location>
</feature>
<dbReference type="PANTHER" id="PTHR42736:SF1">
    <property type="entry name" value="PROTEIN-GLUTAMINE GAMMA-GLUTAMYLTRANSFERASE"/>
    <property type="match status" value="1"/>
</dbReference>
<dbReference type="Pfam" id="PF13559">
    <property type="entry name" value="DUF4129"/>
    <property type="match status" value="1"/>
</dbReference>
<comment type="caution">
    <text evidence="4">The sequence shown here is derived from an EMBL/GenBank/DDBJ whole genome shotgun (WGS) entry which is preliminary data.</text>
</comment>
<keyword evidence="2" id="KW-0812">Transmembrane</keyword>
<dbReference type="AlphaFoldDB" id="A0A0F0GSX0"/>
<gene>
    <name evidence="4" type="ORF">UK23_27190</name>
</gene>
<reference evidence="4 5" key="1">
    <citation type="submission" date="2015-02" db="EMBL/GenBank/DDBJ databases">
        <authorList>
            <person name="Ju K.-S."/>
            <person name="Doroghazi J.R."/>
            <person name="Metcalf W."/>
        </authorList>
    </citation>
    <scope>NUCLEOTIDE SEQUENCE [LARGE SCALE GENOMIC DNA]</scope>
    <source>
        <strain evidence="4 5">NRRL B-16140</strain>
    </source>
</reference>
<feature type="region of interest" description="Disordered" evidence="1">
    <location>
        <begin position="527"/>
        <end position="571"/>
    </location>
</feature>
<feature type="transmembrane region" description="Helical" evidence="2">
    <location>
        <begin position="38"/>
        <end position="56"/>
    </location>
</feature>
<feature type="transmembrane region" description="Helical" evidence="2">
    <location>
        <begin position="63"/>
        <end position="90"/>
    </location>
</feature>
<sequence>MNWRRFVPGGPLAEVLLALVACAAGTLVYQRFFTTDYLPVLLGACLVGGVTAALGHRRVWTTLVLAVAGLAAVMIYGVFGGATSAVLGGVRGSWNRLLTVAAPADAWGELLATPALVAWAAAFSSVVLVLRTRSAMAPLLPSLAGFLFALFVAGNQAGGHLVATVAFLVAALCLVAVRTHRGAGGASVRVERRSSKPVAALLVVGSVVAASALFGVAGGQFSHLATGEHRFDLRDMLAPPVVGTDTLTPLAQLKKQLNESPPRTLFTVRTDAESAALISRVRTAALDTFDGTTWTAGDTYRVAGSYLTGDPELVHRKPITARIEVQQLTGPYLPVIGWPSRLDVPGETRGRFGFDPDSGVVVSTGPTSLGFRYDVTGEIYQRDKDLPRATPVVTPTPPLPDGVPEALRELASTIGQRYDNTRPRERLDSLETDLRSRVYLPNAPPGHSYAALARALSRADGTGGGYAEQYSAVFTLVARMWGYPARVAVGYRLRTQKDGVIQVTTADAHAWSEVHFAGYGWVAYDPGRDDNSDAPTPPPEAPRVVPPPPSPSTTAPPLVPPAQSQPADAPDDAGFRWSNVLSGTFVLIPSVVLLVLLAGGLVVLGKAGRRRQRRRGPDLAARVLGAWHEQLDRLTERGITPPVSLTFHEVARHVRGSLGDAANPITASAELATTAVYAPELLSVAEADHAWELVARLNAGLYPGRISAARLRAALDPRPLWTSWSNGRRRWRARESLEMGRYR</sequence>
<keyword evidence="5" id="KW-1185">Reference proteome</keyword>
<feature type="transmembrane region" description="Helical" evidence="2">
    <location>
        <begin position="198"/>
        <end position="217"/>
    </location>
</feature>
<feature type="transmembrane region" description="Helical" evidence="2">
    <location>
        <begin position="137"/>
        <end position="154"/>
    </location>
</feature>
<feature type="transmembrane region" description="Helical" evidence="2">
    <location>
        <begin position="160"/>
        <end position="177"/>
    </location>
</feature>
<dbReference type="Gene3D" id="3.10.620.30">
    <property type="match status" value="1"/>
</dbReference>
<feature type="transmembrane region" description="Helical" evidence="2">
    <location>
        <begin position="110"/>
        <end position="130"/>
    </location>
</feature>
<dbReference type="EMBL" id="JYJG01000223">
    <property type="protein sequence ID" value="KJK45102.1"/>
    <property type="molecule type" value="Genomic_DNA"/>
</dbReference>
<protein>
    <recommendedName>
        <fullName evidence="3">Transglutaminase-like domain-containing protein</fullName>
    </recommendedName>
</protein>
<dbReference type="Pfam" id="PF01841">
    <property type="entry name" value="Transglut_core"/>
    <property type="match status" value="1"/>
</dbReference>
<accession>A0A0F0GSX0</accession>
<feature type="transmembrane region" description="Helical" evidence="2">
    <location>
        <begin position="12"/>
        <end position="32"/>
    </location>
</feature>
<dbReference type="OrthoDB" id="9804023at2"/>
<feature type="domain" description="Transglutaminase-like" evidence="3">
    <location>
        <begin position="459"/>
        <end position="528"/>
    </location>
</feature>
<feature type="compositionally biased region" description="Low complexity" evidence="1">
    <location>
        <begin position="552"/>
        <end position="568"/>
    </location>
</feature>
<dbReference type="InterPro" id="IPR038765">
    <property type="entry name" value="Papain-like_cys_pep_sf"/>
</dbReference>
<dbReference type="Proteomes" id="UP000033393">
    <property type="component" value="Unassembled WGS sequence"/>
</dbReference>
<dbReference type="SUPFAM" id="SSF54001">
    <property type="entry name" value="Cysteine proteinases"/>
    <property type="match status" value="1"/>
</dbReference>
<keyword evidence="2" id="KW-0472">Membrane</keyword>
<dbReference type="InterPro" id="IPR025403">
    <property type="entry name" value="TgpA-like_C"/>
</dbReference>
<dbReference type="Pfam" id="PF11992">
    <property type="entry name" value="TgpA_N"/>
    <property type="match status" value="1"/>
</dbReference>
<dbReference type="PATRIC" id="fig|68170.10.peg.7001"/>
<evidence type="ECO:0000313" key="4">
    <source>
        <dbReference type="EMBL" id="KJK45102.1"/>
    </source>
</evidence>
<dbReference type="InterPro" id="IPR021878">
    <property type="entry name" value="TgpA_N"/>
</dbReference>
<name>A0A0F0GSX0_LENAE</name>
<feature type="compositionally biased region" description="Pro residues" evidence="1">
    <location>
        <begin position="535"/>
        <end position="551"/>
    </location>
</feature>
<evidence type="ECO:0000259" key="3">
    <source>
        <dbReference type="SMART" id="SM00460"/>
    </source>
</evidence>
<evidence type="ECO:0000256" key="2">
    <source>
        <dbReference type="SAM" id="Phobius"/>
    </source>
</evidence>
<proteinExistence type="predicted"/>